<dbReference type="WBParaSite" id="nRc.2.0.1.t33304-RA">
    <property type="protein sequence ID" value="nRc.2.0.1.t33304-RA"/>
    <property type="gene ID" value="nRc.2.0.1.g33304"/>
</dbReference>
<feature type="region of interest" description="Disordered" evidence="1">
    <location>
        <begin position="23"/>
        <end position="78"/>
    </location>
</feature>
<feature type="region of interest" description="Disordered" evidence="1">
    <location>
        <begin position="91"/>
        <end position="129"/>
    </location>
</feature>
<dbReference type="AlphaFoldDB" id="A0A915K524"/>
<organism evidence="2 3">
    <name type="scientific">Romanomermis culicivorax</name>
    <name type="common">Nematode worm</name>
    <dbReference type="NCBI Taxonomy" id="13658"/>
    <lineage>
        <taxon>Eukaryota</taxon>
        <taxon>Metazoa</taxon>
        <taxon>Ecdysozoa</taxon>
        <taxon>Nematoda</taxon>
        <taxon>Enoplea</taxon>
        <taxon>Dorylaimia</taxon>
        <taxon>Mermithida</taxon>
        <taxon>Mermithoidea</taxon>
        <taxon>Mermithidae</taxon>
        <taxon>Romanomermis</taxon>
    </lineage>
</organism>
<feature type="compositionally biased region" description="Basic and acidic residues" evidence="1">
    <location>
        <begin position="97"/>
        <end position="119"/>
    </location>
</feature>
<feature type="compositionally biased region" description="Polar residues" evidence="1">
    <location>
        <begin position="23"/>
        <end position="49"/>
    </location>
</feature>
<evidence type="ECO:0000313" key="2">
    <source>
        <dbReference type="Proteomes" id="UP000887565"/>
    </source>
</evidence>
<name>A0A915K524_ROMCU</name>
<evidence type="ECO:0000313" key="3">
    <source>
        <dbReference type="WBParaSite" id="nRc.2.0.1.t33304-RA"/>
    </source>
</evidence>
<keyword evidence="2" id="KW-1185">Reference proteome</keyword>
<proteinExistence type="predicted"/>
<evidence type="ECO:0000256" key="1">
    <source>
        <dbReference type="SAM" id="MobiDB-lite"/>
    </source>
</evidence>
<dbReference type="Proteomes" id="UP000887565">
    <property type="component" value="Unplaced"/>
</dbReference>
<sequence length="129" mass="14438">MKEGIKKLKLQRDVDGLTPTITCIESGEQAPTTSNKNESAQTSNETADSSVLAVEQPINTEQMQKGRERKLQEAQARKEQIDHQLAQIQRLGTRQQAQKEAEGELRDNAVLARLHDQHPRPTSLQTNTV</sequence>
<reference evidence="3" key="1">
    <citation type="submission" date="2022-11" db="UniProtKB">
        <authorList>
            <consortium name="WormBaseParasite"/>
        </authorList>
    </citation>
    <scope>IDENTIFICATION</scope>
</reference>
<protein>
    <submittedName>
        <fullName evidence="3">Uncharacterized protein</fullName>
    </submittedName>
</protein>
<feature type="compositionally biased region" description="Basic and acidic residues" evidence="1">
    <location>
        <begin position="64"/>
        <end position="78"/>
    </location>
</feature>
<accession>A0A915K524</accession>
<feature type="compositionally biased region" description="Polar residues" evidence="1">
    <location>
        <begin position="120"/>
        <end position="129"/>
    </location>
</feature>